<dbReference type="Pfam" id="PF00121">
    <property type="entry name" value="TIM"/>
    <property type="match status" value="1"/>
</dbReference>
<dbReference type="UniPathway" id="UPA00138"/>
<dbReference type="PROSITE" id="PS00171">
    <property type="entry name" value="TIM_1"/>
    <property type="match status" value="1"/>
</dbReference>
<reference evidence="9 10" key="1">
    <citation type="submission" date="2017-09" db="EMBL/GenBank/DDBJ databases">
        <title>Depth-based differentiation of microbial function through sediment-hosted aquifers and enrichment of novel symbionts in the deep terrestrial subsurface.</title>
        <authorList>
            <person name="Probst A.J."/>
            <person name="Ladd B."/>
            <person name="Jarett J.K."/>
            <person name="Geller-Mcgrath D.E."/>
            <person name="Sieber C.M."/>
            <person name="Emerson J.B."/>
            <person name="Anantharaman K."/>
            <person name="Thomas B.C."/>
            <person name="Malmstrom R."/>
            <person name="Stieglmeier M."/>
            <person name="Klingl A."/>
            <person name="Woyke T."/>
            <person name="Ryan C.M."/>
            <person name="Banfield J.F."/>
        </authorList>
    </citation>
    <scope>NUCLEOTIDE SEQUENCE [LARGE SCALE GENOMIC DNA]</scope>
    <source>
        <strain evidence="9">CG15_BIG_FIL_POST_REV_8_21_14_020_45_12</strain>
    </source>
</reference>
<keyword evidence="3 7" id="KW-0312">Gluconeogenesis</keyword>
<evidence type="ECO:0000256" key="3">
    <source>
        <dbReference type="ARBA" id="ARBA00022432"/>
    </source>
</evidence>
<comment type="subcellular location">
    <subcellularLocation>
        <location evidence="7 8">Cytoplasm</location>
    </subcellularLocation>
</comment>
<dbReference type="CDD" id="cd00311">
    <property type="entry name" value="TIM"/>
    <property type="match status" value="1"/>
</dbReference>
<comment type="pathway">
    <text evidence="1 7 8">Carbohydrate degradation; glycolysis; D-glyceraldehyde 3-phosphate from glycerone phosphate: step 1/1.</text>
</comment>
<dbReference type="GO" id="GO:0006094">
    <property type="term" value="P:gluconeogenesis"/>
    <property type="evidence" value="ECO:0007669"/>
    <property type="project" value="UniProtKB-UniRule"/>
</dbReference>
<dbReference type="EMBL" id="PFGC01000028">
    <property type="protein sequence ID" value="PIW37065.1"/>
    <property type="molecule type" value="Genomic_DNA"/>
</dbReference>
<dbReference type="HAMAP" id="MF_00147_B">
    <property type="entry name" value="TIM_B"/>
    <property type="match status" value="1"/>
</dbReference>
<keyword evidence="6 7" id="KW-0413">Isomerase</keyword>
<comment type="catalytic activity">
    <reaction evidence="7 8">
        <text>D-glyceraldehyde 3-phosphate = dihydroxyacetone phosphate</text>
        <dbReference type="Rhea" id="RHEA:18585"/>
        <dbReference type="ChEBI" id="CHEBI:57642"/>
        <dbReference type="ChEBI" id="CHEBI:59776"/>
        <dbReference type="EC" id="5.3.1.1"/>
    </reaction>
</comment>
<keyword evidence="5 7" id="KW-0324">Glycolysis</keyword>
<evidence type="ECO:0000256" key="6">
    <source>
        <dbReference type="ARBA" id="ARBA00023235"/>
    </source>
</evidence>
<feature type="binding site" evidence="7">
    <location>
        <position position="174"/>
    </location>
    <ligand>
        <name>substrate</name>
    </ligand>
</feature>
<evidence type="ECO:0000256" key="7">
    <source>
        <dbReference type="HAMAP-Rule" id="MF_00147"/>
    </source>
</evidence>
<dbReference type="PROSITE" id="PS51440">
    <property type="entry name" value="TIM_2"/>
    <property type="match status" value="1"/>
</dbReference>
<dbReference type="EC" id="5.3.1.1" evidence="7 8"/>
<dbReference type="InterPro" id="IPR020861">
    <property type="entry name" value="Triosephosphate_isomerase_AS"/>
</dbReference>
<feature type="active site" description="Proton acceptor" evidence="7">
    <location>
        <position position="168"/>
    </location>
</feature>
<dbReference type="UniPathway" id="UPA00109">
    <property type="reaction ID" value="UER00189"/>
</dbReference>
<dbReference type="GO" id="GO:0006096">
    <property type="term" value="P:glycolytic process"/>
    <property type="evidence" value="ECO:0007669"/>
    <property type="project" value="UniProtKB-UniRule"/>
</dbReference>
<dbReference type="AlphaFoldDB" id="A0A2M7H4B0"/>
<evidence type="ECO:0000313" key="9">
    <source>
        <dbReference type="EMBL" id="PIW37065.1"/>
    </source>
</evidence>
<dbReference type="InterPro" id="IPR035990">
    <property type="entry name" value="TIM_sf"/>
</dbReference>
<feature type="binding site" evidence="7">
    <location>
        <begin position="227"/>
        <end position="228"/>
    </location>
    <ligand>
        <name>substrate</name>
    </ligand>
</feature>
<feature type="binding site" evidence="7">
    <location>
        <begin position="11"/>
        <end position="13"/>
    </location>
    <ligand>
        <name>substrate</name>
    </ligand>
</feature>
<dbReference type="InterPro" id="IPR013785">
    <property type="entry name" value="Aldolase_TIM"/>
</dbReference>
<evidence type="ECO:0000256" key="5">
    <source>
        <dbReference type="ARBA" id="ARBA00023152"/>
    </source>
</evidence>
<evidence type="ECO:0000313" key="10">
    <source>
        <dbReference type="Proteomes" id="UP000230292"/>
    </source>
</evidence>
<dbReference type="GO" id="GO:0046166">
    <property type="term" value="P:glyceraldehyde-3-phosphate biosynthetic process"/>
    <property type="evidence" value="ECO:0007669"/>
    <property type="project" value="TreeGrafter"/>
</dbReference>
<comment type="caution">
    <text evidence="9">The sequence shown here is derived from an EMBL/GenBank/DDBJ whole genome shotgun (WGS) entry which is preliminary data.</text>
</comment>
<comment type="pathway">
    <text evidence="7 8">Carbohydrate biosynthesis; gluconeogenesis.</text>
</comment>
<accession>A0A2M7H4B0</accession>
<comment type="function">
    <text evidence="7">Involved in the gluconeogenesis. Catalyzes stereospecifically the conversion of dihydroxyacetone phosphate (DHAP) to D-glyceraldehyde-3-phosphate (G3P).</text>
</comment>
<dbReference type="Gene3D" id="3.20.20.70">
    <property type="entry name" value="Aldolase class I"/>
    <property type="match status" value="1"/>
</dbReference>
<feature type="binding site" evidence="7">
    <location>
        <position position="206"/>
    </location>
    <ligand>
        <name>substrate</name>
    </ligand>
</feature>
<evidence type="ECO:0000256" key="1">
    <source>
        <dbReference type="ARBA" id="ARBA00004680"/>
    </source>
</evidence>
<dbReference type="PANTHER" id="PTHR21139:SF42">
    <property type="entry name" value="TRIOSEPHOSPHATE ISOMERASE"/>
    <property type="match status" value="1"/>
</dbReference>
<dbReference type="PANTHER" id="PTHR21139">
    <property type="entry name" value="TRIOSEPHOSPHATE ISOMERASE"/>
    <property type="match status" value="1"/>
</dbReference>
<protein>
    <recommendedName>
        <fullName evidence="7 8">Triosephosphate isomerase</fullName>
        <shortName evidence="7">TIM</shortName>
        <shortName evidence="7">TPI</shortName>
        <ecNumber evidence="7 8">5.3.1.1</ecNumber>
    </recommendedName>
    <alternativeName>
        <fullName evidence="7">Triose-phosphate isomerase</fullName>
    </alternativeName>
</protein>
<sequence length="241" mass="26256">MSQRKPLFAANWKMHKTSAEATSFVRELLSGPMPDSSDYLIAASFTLLSGLRQVIGESPILLAAQNMFFEEQGAFTGEISPLQLKDIGVTHVIIGHSERRHIFGESDELLNKKLLACQNYGLIPVFCLGETSEERESGKAAETIKNQLSLGINGLNAATVENMIVAYEPVWAIGTGKTASPEQVEEMHHLLRQALPDTTRLLYGGSVKPDNSEILLTLPSVDGFLVGGAALDPATFRQIFQ</sequence>
<evidence type="ECO:0000256" key="4">
    <source>
        <dbReference type="ARBA" id="ARBA00022490"/>
    </source>
</evidence>
<dbReference type="SUPFAM" id="SSF51351">
    <property type="entry name" value="Triosephosphate isomerase (TIM)"/>
    <property type="match status" value="1"/>
</dbReference>
<dbReference type="GO" id="GO:0005829">
    <property type="term" value="C:cytosol"/>
    <property type="evidence" value="ECO:0007669"/>
    <property type="project" value="TreeGrafter"/>
</dbReference>
<dbReference type="InterPro" id="IPR022896">
    <property type="entry name" value="TrioseP_Isoase_bac/euk"/>
</dbReference>
<comment type="similarity">
    <text evidence="2 7 8">Belongs to the triosephosphate isomerase family.</text>
</comment>
<dbReference type="FunFam" id="3.20.20.70:FF:000016">
    <property type="entry name" value="Triosephosphate isomerase"/>
    <property type="match status" value="1"/>
</dbReference>
<dbReference type="InterPro" id="IPR000652">
    <property type="entry name" value="Triosephosphate_isomerase"/>
</dbReference>
<comment type="subunit">
    <text evidence="7 8">Homodimer.</text>
</comment>
<dbReference type="GO" id="GO:0019563">
    <property type="term" value="P:glycerol catabolic process"/>
    <property type="evidence" value="ECO:0007669"/>
    <property type="project" value="TreeGrafter"/>
</dbReference>
<keyword evidence="4 7" id="KW-0963">Cytoplasm</keyword>
<gene>
    <name evidence="7" type="primary">tpiA</name>
    <name evidence="9" type="ORF">COW24_02145</name>
</gene>
<evidence type="ECO:0000256" key="2">
    <source>
        <dbReference type="ARBA" id="ARBA00007422"/>
    </source>
</evidence>
<name>A0A2M7H4B0_9BACT</name>
<feature type="active site" description="Electrophile" evidence="7">
    <location>
        <position position="96"/>
    </location>
</feature>
<organism evidence="9 10">
    <name type="scientific">Candidatus Kerfeldbacteria bacterium CG15_BIG_FIL_POST_REV_8_21_14_020_45_12</name>
    <dbReference type="NCBI Taxonomy" id="2014247"/>
    <lineage>
        <taxon>Bacteria</taxon>
        <taxon>Candidatus Kerfeldiibacteriota</taxon>
    </lineage>
</organism>
<proteinExistence type="inferred from homology"/>
<dbReference type="Proteomes" id="UP000230292">
    <property type="component" value="Unassembled WGS sequence"/>
</dbReference>
<evidence type="ECO:0000256" key="8">
    <source>
        <dbReference type="RuleBase" id="RU363013"/>
    </source>
</evidence>
<dbReference type="NCBIfam" id="TIGR00419">
    <property type="entry name" value="tim"/>
    <property type="match status" value="1"/>
</dbReference>
<dbReference type="GO" id="GO:0004807">
    <property type="term" value="F:triose-phosphate isomerase activity"/>
    <property type="evidence" value="ECO:0007669"/>
    <property type="project" value="UniProtKB-UniRule"/>
</dbReference>